<evidence type="ECO:0000256" key="2">
    <source>
        <dbReference type="ARBA" id="ARBA00022679"/>
    </source>
</evidence>
<gene>
    <name evidence="3" type="primary">uppS_5</name>
    <name evidence="3" type="ORF">SDC9_12128</name>
</gene>
<dbReference type="GO" id="GO:0016094">
    <property type="term" value="P:polyprenol biosynthetic process"/>
    <property type="evidence" value="ECO:0007669"/>
    <property type="project" value="TreeGrafter"/>
</dbReference>
<comment type="cofactor">
    <cofactor evidence="1">
        <name>Mg(2+)</name>
        <dbReference type="ChEBI" id="CHEBI:18420"/>
    </cofactor>
</comment>
<evidence type="ECO:0000256" key="1">
    <source>
        <dbReference type="ARBA" id="ARBA00001946"/>
    </source>
</evidence>
<dbReference type="GO" id="GO:0008834">
    <property type="term" value="F:ditrans,polycis-undecaprenyl-diphosphate synthase [(2E,6E)-farnesyl-diphosphate specific] activity"/>
    <property type="evidence" value="ECO:0007669"/>
    <property type="project" value="UniProtKB-EC"/>
</dbReference>
<dbReference type="Pfam" id="PF01255">
    <property type="entry name" value="Prenyltransf"/>
    <property type="match status" value="1"/>
</dbReference>
<dbReference type="EC" id="2.5.1.31" evidence="3"/>
<dbReference type="EMBL" id="VSSQ01000032">
    <property type="protein sequence ID" value="MPL66453.1"/>
    <property type="molecule type" value="Genomic_DNA"/>
</dbReference>
<reference evidence="3" key="1">
    <citation type="submission" date="2019-08" db="EMBL/GenBank/DDBJ databases">
        <authorList>
            <person name="Kucharzyk K."/>
            <person name="Murdoch R.W."/>
            <person name="Higgins S."/>
            <person name="Loffler F."/>
        </authorList>
    </citation>
    <scope>NUCLEOTIDE SEQUENCE</scope>
</reference>
<dbReference type="HAMAP" id="MF_01139">
    <property type="entry name" value="ISPT"/>
    <property type="match status" value="1"/>
</dbReference>
<dbReference type="Gene3D" id="3.40.1180.10">
    <property type="entry name" value="Decaprenyl diphosphate synthase-like"/>
    <property type="match status" value="1"/>
</dbReference>
<dbReference type="InterPro" id="IPR036424">
    <property type="entry name" value="UPP_synth-like_sf"/>
</dbReference>
<comment type="caution">
    <text evidence="3">The sequence shown here is derived from an EMBL/GenBank/DDBJ whole genome shotgun (WGS) entry which is preliminary data.</text>
</comment>
<protein>
    <submittedName>
        <fullName evidence="3">Ditrans,polycis-undecaprenyl-diphosphate synthase ((2E,6E)-farnesyl-diphosphate specific)</fullName>
        <ecNumber evidence="3">2.5.1.31</ecNumber>
    </submittedName>
</protein>
<dbReference type="InterPro" id="IPR001441">
    <property type="entry name" value="UPP_synth-like"/>
</dbReference>
<dbReference type="NCBIfam" id="TIGR00055">
    <property type="entry name" value="uppS"/>
    <property type="match status" value="1"/>
</dbReference>
<dbReference type="PROSITE" id="PS01066">
    <property type="entry name" value="UPP_SYNTHASE"/>
    <property type="match status" value="1"/>
</dbReference>
<proteinExistence type="inferred from homology"/>
<accession>A0A644THQ8</accession>
<sequence>MATPYPPLHIGIIMDGNGRWATKRGLPRTEGHRQGLEAAKRIVAACSDRGVSYLSLYTFSTENWKRTTEEVGFLMGLIKTHLAAELDFYRRNRIKLIHSGNRSGLPADILREIDKTVSDTSAFPGMVVNLAINYGGRDELLRAIGRLGSAKEAARGSLTEKDIASVLDHPEMPDPDLIIRTGGETRLSNFLLWQSAYSELYFTDRLWPDFDEEALDKALADFRSRDRRFGGL</sequence>
<dbReference type="SUPFAM" id="SSF64005">
    <property type="entry name" value="Undecaprenyl diphosphate synthase"/>
    <property type="match status" value="1"/>
</dbReference>
<dbReference type="CDD" id="cd00475">
    <property type="entry name" value="Cis_IPPS"/>
    <property type="match status" value="1"/>
</dbReference>
<dbReference type="PANTHER" id="PTHR10291:SF0">
    <property type="entry name" value="DEHYDRODOLICHYL DIPHOSPHATE SYNTHASE 2"/>
    <property type="match status" value="1"/>
</dbReference>
<evidence type="ECO:0000313" key="3">
    <source>
        <dbReference type="EMBL" id="MPL66453.1"/>
    </source>
</evidence>
<dbReference type="InterPro" id="IPR018520">
    <property type="entry name" value="UPP_synth-like_CS"/>
</dbReference>
<name>A0A644THQ8_9ZZZZ</name>
<dbReference type="AlphaFoldDB" id="A0A644THQ8"/>
<organism evidence="3">
    <name type="scientific">bioreactor metagenome</name>
    <dbReference type="NCBI Taxonomy" id="1076179"/>
    <lineage>
        <taxon>unclassified sequences</taxon>
        <taxon>metagenomes</taxon>
        <taxon>ecological metagenomes</taxon>
    </lineage>
</organism>
<dbReference type="PANTHER" id="PTHR10291">
    <property type="entry name" value="DEHYDRODOLICHYL DIPHOSPHATE SYNTHASE FAMILY MEMBER"/>
    <property type="match status" value="1"/>
</dbReference>
<keyword evidence="2 3" id="KW-0808">Transferase</keyword>